<evidence type="ECO:0000259" key="12">
    <source>
        <dbReference type="Pfam" id="PF00534"/>
    </source>
</evidence>
<accession>A0A8J6AW92</accession>
<keyword evidence="9" id="KW-1133">Transmembrane helix</keyword>
<dbReference type="Proteomes" id="UP000717585">
    <property type="component" value="Unassembled WGS sequence"/>
</dbReference>
<dbReference type="InterPro" id="IPR031814">
    <property type="entry name" value="ALG11_N"/>
</dbReference>
<feature type="domain" description="Glycosyl transferase family 1" evidence="12">
    <location>
        <begin position="272"/>
        <end position="425"/>
    </location>
</feature>
<protein>
    <recommendedName>
        <fullName evidence="4">GDP-Man:Man(3)GlcNAc(2)-PP-Dol alpha-1,2-mannosyltransferase</fullName>
        <ecNumber evidence="3">2.4.1.131</ecNumber>
    </recommendedName>
</protein>
<dbReference type="EMBL" id="JAHDYR010000006">
    <property type="protein sequence ID" value="KAG9396391.1"/>
    <property type="molecule type" value="Genomic_DNA"/>
</dbReference>
<evidence type="ECO:0000313" key="14">
    <source>
        <dbReference type="EMBL" id="KAG9396391.1"/>
    </source>
</evidence>
<comment type="caution">
    <text evidence="14">The sequence shown here is derived from an EMBL/GenBank/DDBJ whole genome shotgun (WGS) entry which is preliminary data.</text>
</comment>
<dbReference type="GO" id="GO:0005789">
    <property type="term" value="C:endoplasmic reticulum membrane"/>
    <property type="evidence" value="ECO:0007669"/>
    <property type="project" value="UniProtKB-SubCell"/>
</dbReference>
<evidence type="ECO:0000256" key="1">
    <source>
        <dbReference type="ARBA" id="ARBA00004389"/>
    </source>
</evidence>
<dbReference type="SUPFAM" id="SSF53756">
    <property type="entry name" value="UDP-Glycosyltransferase/glycogen phosphorylase"/>
    <property type="match status" value="1"/>
</dbReference>
<organism evidence="14 15">
    <name type="scientific">Carpediemonas membranifera</name>
    <dbReference type="NCBI Taxonomy" id="201153"/>
    <lineage>
        <taxon>Eukaryota</taxon>
        <taxon>Metamonada</taxon>
        <taxon>Carpediemonas-like organisms</taxon>
        <taxon>Carpediemonas</taxon>
    </lineage>
</organism>
<gene>
    <name evidence="14" type="ORF">J8273_2122</name>
</gene>
<proteinExistence type="predicted"/>
<evidence type="ECO:0000256" key="7">
    <source>
        <dbReference type="ARBA" id="ARBA00022692"/>
    </source>
</evidence>
<evidence type="ECO:0000256" key="2">
    <source>
        <dbReference type="ARBA" id="ARBA00004922"/>
    </source>
</evidence>
<dbReference type="PANTHER" id="PTHR45919">
    <property type="entry name" value="GDP-MAN:MAN(3)GLCNAC(2)-PP-DOL ALPHA-1,2-MANNOSYLTRANSFERASE"/>
    <property type="match status" value="1"/>
</dbReference>
<dbReference type="Gene3D" id="3.40.50.2000">
    <property type="entry name" value="Glycogen Phosphorylase B"/>
    <property type="match status" value="1"/>
</dbReference>
<dbReference type="InterPro" id="IPR038013">
    <property type="entry name" value="ALG11"/>
</dbReference>
<dbReference type="EC" id="2.4.1.131" evidence="3"/>
<dbReference type="PANTHER" id="PTHR45919:SF1">
    <property type="entry name" value="GDP-MAN:MAN(3)GLCNAC(2)-PP-DOL ALPHA-1,2-MANNOSYLTRANSFERASE"/>
    <property type="match status" value="1"/>
</dbReference>
<dbReference type="Pfam" id="PF15924">
    <property type="entry name" value="ALG11_N"/>
    <property type="match status" value="1"/>
</dbReference>
<name>A0A8J6AW92_9EUKA</name>
<keyword evidence="8" id="KW-0256">Endoplasmic reticulum</keyword>
<keyword evidence="10" id="KW-0472">Membrane</keyword>
<dbReference type="Pfam" id="PF00534">
    <property type="entry name" value="Glycos_transf_1"/>
    <property type="match status" value="1"/>
</dbReference>
<evidence type="ECO:0000256" key="8">
    <source>
        <dbReference type="ARBA" id="ARBA00022824"/>
    </source>
</evidence>
<feature type="domain" description="ALG11 mannosyltransferase N-terminal" evidence="13">
    <location>
        <begin position="39"/>
        <end position="244"/>
    </location>
</feature>
<comment type="pathway">
    <text evidence="2">Protein modification; protein glycosylation.</text>
</comment>
<reference evidence="14" key="1">
    <citation type="submission" date="2021-05" db="EMBL/GenBank/DDBJ databases">
        <title>A free-living protist that lacks canonical eukaryotic 1 DNA replication and segregation systems.</title>
        <authorList>
            <person name="Salas-Leiva D.E."/>
            <person name="Tromer E.C."/>
            <person name="Curtis B.A."/>
            <person name="Jerlstrom-Hultqvist J."/>
            <person name="Kolisko M."/>
            <person name="Yi Z."/>
            <person name="Salas-Leiva J.S."/>
            <person name="Gallot-Lavallee L."/>
            <person name="Kops G.J.P.L."/>
            <person name="Archibald J.M."/>
            <person name="Simpson A.G.B."/>
            <person name="Roger A.J."/>
        </authorList>
    </citation>
    <scope>NUCLEOTIDE SEQUENCE</scope>
    <source>
        <strain evidence="14">BICM</strain>
    </source>
</reference>
<evidence type="ECO:0000256" key="3">
    <source>
        <dbReference type="ARBA" id="ARBA00012645"/>
    </source>
</evidence>
<dbReference type="AlphaFoldDB" id="A0A8J6AW92"/>
<keyword evidence="5" id="KW-0328">Glycosyltransferase</keyword>
<evidence type="ECO:0000256" key="6">
    <source>
        <dbReference type="ARBA" id="ARBA00022679"/>
    </source>
</evidence>
<evidence type="ECO:0000256" key="10">
    <source>
        <dbReference type="ARBA" id="ARBA00023136"/>
    </source>
</evidence>
<evidence type="ECO:0000256" key="11">
    <source>
        <dbReference type="ARBA" id="ARBA00045065"/>
    </source>
</evidence>
<dbReference type="OrthoDB" id="2276068at2759"/>
<dbReference type="GO" id="GO:0004377">
    <property type="term" value="F:GDP-Man:Man(3)GlcNAc(2)-PP-Dol alpha-1,2-mannosyltransferase activity"/>
    <property type="evidence" value="ECO:0007669"/>
    <property type="project" value="UniProtKB-EC"/>
</dbReference>
<evidence type="ECO:0000256" key="4">
    <source>
        <dbReference type="ARBA" id="ARBA00022018"/>
    </source>
</evidence>
<keyword evidence="15" id="KW-1185">Reference proteome</keyword>
<sequence>MSQIRTLICLFFFYLRLLVIDVPFRRFVFKPIPRESGERVIGLFHPNAADGGGGERVLWTIVQYLQRYRPQFSLVLYADTDCSVETLTSDASAHFGLSINASALRLVRITGLDALRPSRYRIFTLLFQLAVGGALARQALASGRPDVFLDTHGIPMAYPVAKMAGSRVGTYTHHPFVSSDMIWLVESRVSQFNNSKVISKSAVLTRVKVFYYKLVTTAYRFCGGAVDVSMANSQWTRAHVKAAWGLDPTVVYPLCTIDDLLDMPLEGRVSGQIVSVGQFRQEKNHELIVRAFASAVNGMTKADLARTSPSLVLVGSVRNDGDKAVLDSVNQLITDLKIETMVSIEANAPYPRVLALLASSQAAVHAMRDEHFGLVVIEAMAAGCLMIAHNSGGPREDIIADSGAGLLAETEAEYAAAMRQVWTDRLDGMRAQGRVRVQTVFTAELFKTGLLGAVDDMVRVCQR</sequence>
<dbReference type="InterPro" id="IPR001296">
    <property type="entry name" value="Glyco_trans_1"/>
</dbReference>
<evidence type="ECO:0000256" key="9">
    <source>
        <dbReference type="ARBA" id="ARBA00022989"/>
    </source>
</evidence>
<evidence type="ECO:0000313" key="15">
    <source>
        <dbReference type="Proteomes" id="UP000717585"/>
    </source>
</evidence>
<comment type="subcellular location">
    <subcellularLocation>
        <location evidence="1">Endoplasmic reticulum membrane</location>
        <topology evidence="1">Single-pass membrane protein</topology>
    </subcellularLocation>
</comment>
<comment type="catalytic activity">
    <reaction evidence="11">
        <text>an alpha-D-Man-(1-&gt;3)-[alpha-D-Man-(1-&gt;6)]-beta-D-Man-(1-&gt;4)-beta-D-GlcNAc-(1-&gt;4)-alpha-D-GlcNAc-diphospho-di-trans,poly-cis-dolichol + 2 GDP-alpha-D-mannose = an alpha-D-Man-(1-&gt;2)-alpha-D-Man-(1-&gt;2)-alpha-D-Man-(1-&gt;3)-[alpha-D-Man-(1-&gt;6)]-beta-D-Man-(1-&gt;4)-beta-D-GlcNAc-(1-&gt;4)-alpha-D-GlcNAc-diphospho-di-trans,poly-cis-dolichol + 2 GDP + 2 H(+)</text>
        <dbReference type="Rhea" id="RHEA:29523"/>
        <dbReference type="Rhea" id="RHEA-COMP:19515"/>
        <dbReference type="Rhea" id="RHEA-COMP:19516"/>
        <dbReference type="ChEBI" id="CHEBI:15378"/>
        <dbReference type="ChEBI" id="CHEBI:57527"/>
        <dbReference type="ChEBI" id="CHEBI:58189"/>
        <dbReference type="ChEBI" id="CHEBI:132511"/>
        <dbReference type="ChEBI" id="CHEBI:132515"/>
        <dbReference type="EC" id="2.4.1.131"/>
    </reaction>
    <physiologicalReaction direction="left-to-right" evidence="11">
        <dbReference type="Rhea" id="RHEA:29524"/>
    </physiologicalReaction>
</comment>
<evidence type="ECO:0000256" key="5">
    <source>
        <dbReference type="ARBA" id="ARBA00022676"/>
    </source>
</evidence>
<keyword evidence="7" id="KW-0812">Transmembrane</keyword>
<dbReference type="GO" id="GO:0006487">
    <property type="term" value="P:protein N-linked glycosylation"/>
    <property type="evidence" value="ECO:0007669"/>
    <property type="project" value="TreeGrafter"/>
</dbReference>
<evidence type="ECO:0000259" key="13">
    <source>
        <dbReference type="Pfam" id="PF15924"/>
    </source>
</evidence>
<keyword evidence="6 14" id="KW-0808">Transferase</keyword>